<evidence type="ECO:0000313" key="3">
    <source>
        <dbReference type="Proteomes" id="UP000823963"/>
    </source>
</evidence>
<dbReference type="Proteomes" id="UP000823963">
    <property type="component" value="Unassembled WGS sequence"/>
</dbReference>
<feature type="transmembrane region" description="Helical" evidence="1">
    <location>
        <begin position="59"/>
        <end position="79"/>
    </location>
</feature>
<sequence length="285" mass="32904">MRRKYRLSLERAIALLIAIIILLLVGSINMPINIFYPMAVLCLVGSIVGLFLPSILTTWLIIFSFIIGVFMVIIGYILIPIWERTIVVIALPLMLGLSSLIKIRAGSIASTKLSKDQIIKYSNERDVTTNLWNTQEAEDFYNKCIDFLKQTKIPAAEFSATLIYWSHSEQYHQIDADETATVLKKIGQQLRNTRVPSERVFYLEEGYFLVLGSINSKIVLNKLNERSMETMEKTAFHTDESETKIQFQCSDLIITNENVDKYKDFKQLTKKLVREQEMEIIREYQ</sequence>
<organism evidence="2 3">
    <name type="scientific">Candidatus Ligilactobacillus excrementigallinarum</name>
    <dbReference type="NCBI Taxonomy" id="2838641"/>
    <lineage>
        <taxon>Bacteria</taxon>
        <taxon>Bacillati</taxon>
        <taxon>Bacillota</taxon>
        <taxon>Bacilli</taxon>
        <taxon>Lactobacillales</taxon>
        <taxon>Lactobacillaceae</taxon>
        <taxon>Ligilactobacillus</taxon>
    </lineage>
</organism>
<gene>
    <name evidence="2" type="ORF">H9861_06935</name>
</gene>
<protein>
    <recommendedName>
        <fullName evidence="4">GGDEF domain-containing protein</fullName>
    </recommendedName>
</protein>
<feature type="transmembrane region" description="Helical" evidence="1">
    <location>
        <begin position="34"/>
        <end position="52"/>
    </location>
</feature>
<dbReference type="EMBL" id="DXFP01000066">
    <property type="protein sequence ID" value="HIX02471.1"/>
    <property type="molecule type" value="Genomic_DNA"/>
</dbReference>
<name>A0A9D2AAN8_9LACO</name>
<feature type="transmembrane region" description="Helical" evidence="1">
    <location>
        <begin position="12"/>
        <end position="28"/>
    </location>
</feature>
<evidence type="ECO:0000313" key="2">
    <source>
        <dbReference type="EMBL" id="HIX02471.1"/>
    </source>
</evidence>
<comment type="caution">
    <text evidence="2">The sequence shown here is derived from an EMBL/GenBank/DDBJ whole genome shotgun (WGS) entry which is preliminary data.</text>
</comment>
<dbReference type="AlphaFoldDB" id="A0A9D2AAN8"/>
<feature type="transmembrane region" description="Helical" evidence="1">
    <location>
        <begin position="85"/>
        <end position="105"/>
    </location>
</feature>
<evidence type="ECO:0008006" key="4">
    <source>
        <dbReference type="Google" id="ProtNLM"/>
    </source>
</evidence>
<evidence type="ECO:0000256" key="1">
    <source>
        <dbReference type="SAM" id="Phobius"/>
    </source>
</evidence>
<keyword evidence="1" id="KW-0472">Membrane</keyword>
<reference evidence="2" key="2">
    <citation type="submission" date="2021-04" db="EMBL/GenBank/DDBJ databases">
        <authorList>
            <person name="Gilroy R."/>
        </authorList>
    </citation>
    <scope>NUCLEOTIDE SEQUENCE</scope>
    <source>
        <strain evidence="2">6627</strain>
    </source>
</reference>
<keyword evidence="1" id="KW-1133">Transmembrane helix</keyword>
<proteinExistence type="predicted"/>
<keyword evidence="1" id="KW-0812">Transmembrane</keyword>
<accession>A0A9D2AAN8</accession>
<reference evidence="2" key="1">
    <citation type="journal article" date="2021" name="PeerJ">
        <title>Extensive microbial diversity within the chicken gut microbiome revealed by metagenomics and culture.</title>
        <authorList>
            <person name="Gilroy R."/>
            <person name="Ravi A."/>
            <person name="Getino M."/>
            <person name="Pursley I."/>
            <person name="Horton D.L."/>
            <person name="Alikhan N.F."/>
            <person name="Baker D."/>
            <person name="Gharbi K."/>
            <person name="Hall N."/>
            <person name="Watson M."/>
            <person name="Adriaenssens E.M."/>
            <person name="Foster-Nyarko E."/>
            <person name="Jarju S."/>
            <person name="Secka A."/>
            <person name="Antonio M."/>
            <person name="Oren A."/>
            <person name="Chaudhuri R.R."/>
            <person name="La Ragione R."/>
            <person name="Hildebrand F."/>
            <person name="Pallen M.J."/>
        </authorList>
    </citation>
    <scope>NUCLEOTIDE SEQUENCE</scope>
    <source>
        <strain evidence="2">6627</strain>
    </source>
</reference>